<keyword evidence="4" id="KW-1185">Reference proteome</keyword>
<feature type="chain" id="PRO_5047438301" description="SnoaL-like domain-containing protein" evidence="1">
    <location>
        <begin position="22"/>
        <end position="356"/>
    </location>
</feature>
<feature type="signal peptide" evidence="1">
    <location>
        <begin position="1"/>
        <end position="21"/>
    </location>
</feature>
<proteinExistence type="predicted"/>
<dbReference type="Proteomes" id="UP001500027">
    <property type="component" value="Unassembled WGS sequence"/>
</dbReference>
<dbReference type="RefSeq" id="WP_170181008.1">
    <property type="nucleotide sequence ID" value="NZ_BAABAV010000003.1"/>
</dbReference>
<protein>
    <recommendedName>
        <fullName evidence="2">SnoaL-like domain-containing protein</fullName>
    </recommendedName>
</protein>
<evidence type="ECO:0000313" key="4">
    <source>
        <dbReference type="Proteomes" id="UP001500027"/>
    </source>
</evidence>
<evidence type="ECO:0000256" key="1">
    <source>
        <dbReference type="SAM" id="SignalP"/>
    </source>
</evidence>
<comment type="caution">
    <text evidence="3">The sequence shown here is derived from an EMBL/GenBank/DDBJ whole genome shotgun (WGS) entry which is preliminary data.</text>
</comment>
<dbReference type="Gene3D" id="3.10.450.50">
    <property type="match status" value="2"/>
</dbReference>
<gene>
    <name evidence="3" type="ORF">GCM10022257_24850</name>
</gene>
<reference evidence="4" key="1">
    <citation type="journal article" date="2019" name="Int. J. Syst. Evol. Microbiol.">
        <title>The Global Catalogue of Microorganisms (GCM) 10K type strain sequencing project: providing services to taxonomists for standard genome sequencing and annotation.</title>
        <authorList>
            <consortium name="The Broad Institute Genomics Platform"/>
            <consortium name="The Broad Institute Genome Sequencing Center for Infectious Disease"/>
            <person name="Wu L."/>
            <person name="Ma J."/>
        </authorList>
    </citation>
    <scope>NUCLEOTIDE SEQUENCE [LARGE SCALE GENOMIC DNA]</scope>
    <source>
        <strain evidence="4">JCM 17452</strain>
    </source>
</reference>
<dbReference type="InterPro" id="IPR037401">
    <property type="entry name" value="SnoaL-like"/>
</dbReference>
<name>A0ABP8EDW4_9FLAO</name>
<organism evidence="3 4">
    <name type="scientific">Hyunsoonleella aestuarii</name>
    <dbReference type="NCBI Taxonomy" id="912802"/>
    <lineage>
        <taxon>Bacteria</taxon>
        <taxon>Pseudomonadati</taxon>
        <taxon>Bacteroidota</taxon>
        <taxon>Flavobacteriia</taxon>
        <taxon>Flavobacteriales</taxon>
        <taxon>Flavobacteriaceae</taxon>
    </lineage>
</organism>
<dbReference type="EMBL" id="BAABAV010000003">
    <property type="protein sequence ID" value="GAA4270384.1"/>
    <property type="molecule type" value="Genomic_DNA"/>
</dbReference>
<sequence length="356" mass="39117">MKTILKFAVLNIFALFITACGDVDQSTVSEPEAKSAAQLTSKNGGSVINQEYPEAQAEVLKTFTAIATSITKGAGLGTDSEFMDQLISFHDYDATFTEFNYDFNGNGYLTDSKGNEEHERMLFGEIVKPGGVKQFAALPGTLKIAVYYGNVANLTFISDFVLDTHPLGEITVNNLITLLFVKTKGEWKMVHEHHSPLKILPSTGIKPSNILSDFDPSSASNAQLEVYATFGAIGATIMANSGTGAENMDELISFHAYGPKFTEFNYDAEGNGFLTDSEGNEEHERALFGNYTVEKFAYIENTLNIALYHRNVANVTFISDFEVKGIGTINNLITLLFVKTKGEWKMVHEHHSPLTK</sequence>
<dbReference type="InterPro" id="IPR032710">
    <property type="entry name" value="NTF2-like_dom_sf"/>
</dbReference>
<evidence type="ECO:0000259" key="2">
    <source>
        <dbReference type="Pfam" id="PF13474"/>
    </source>
</evidence>
<feature type="domain" description="SnoaL-like" evidence="2">
    <location>
        <begin position="133"/>
        <end position="196"/>
    </location>
</feature>
<dbReference type="Pfam" id="PF13474">
    <property type="entry name" value="SnoaL_3"/>
    <property type="match status" value="2"/>
</dbReference>
<keyword evidence="1" id="KW-0732">Signal</keyword>
<feature type="domain" description="SnoaL-like" evidence="2">
    <location>
        <begin position="310"/>
        <end position="354"/>
    </location>
</feature>
<accession>A0ABP8EDW4</accession>
<dbReference type="PROSITE" id="PS51257">
    <property type="entry name" value="PROKAR_LIPOPROTEIN"/>
    <property type="match status" value="1"/>
</dbReference>
<evidence type="ECO:0000313" key="3">
    <source>
        <dbReference type="EMBL" id="GAA4270384.1"/>
    </source>
</evidence>
<dbReference type="SUPFAM" id="SSF54427">
    <property type="entry name" value="NTF2-like"/>
    <property type="match status" value="2"/>
</dbReference>